<dbReference type="Gene3D" id="3.40.50.1460">
    <property type="match status" value="1"/>
</dbReference>
<dbReference type="GO" id="GO:0005737">
    <property type="term" value="C:cytoplasm"/>
    <property type="evidence" value="ECO:0007669"/>
    <property type="project" value="TreeGrafter"/>
</dbReference>
<evidence type="ECO:0000313" key="6">
    <source>
        <dbReference type="Proteomes" id="UP001497497"/>
    </source>
</evidence>
<dbReference type="PROSITE" id="PS50207">
    <property type="entry name" value="CASPASE_P10"/>
    <property type="match status" value="1"/>
</dbReference>
<proteinExistence type="inferred from homology"/>
<dbReference type="EMBL" id="CAXITT010000483">
    <property type="protein sequence ID" value="CAL1542391.1"/>
    <property type="molecule type" value="Genomic_DNA"/>
</dbReference>
<dbReference type="PROSITE" id="PS01121">
    <property type="entry name" value="CASPASE_HIS"/>
    <property type="match status" value="1"/>
</dbReference>
<dbReference type="AlphaFoldDB" id="A0AAV2I6R5"/>
<dbReference type="Proteomes" id="UP001497497">
    <property type="component" value="Unassembled WGS sequence"/>
</dbReference>
<evidence type="ECO:0000313" key="5">
    <source>
        <dbReference type="EMBL" id="CAL1542391.1"/>
    </source>
</evidence>
<reference evidence="5 6" key="1">
    <citation type="submission" date="2024-04" db="EMBL/GenBank/DDBJ databases">
        <authorList>
            <consortium name="Genoscope - CEA"/>
            <person name="William W."/>
        </authorList>
    </citation>
    <scope>NUCLEOTIDE SEQUENCE [LARGE SCALE GENOMIC DNA]</scope>
</reference>
<feature type="domain" description="Caspase family p20" evidence="4">
    <location>
        <begin position="10"/>
        <end position="134"/>
    </location>
</feature>
<dbReference type="InterPro" id="IPR029030">
    <property type="entry name" value="Caspase-like_dom_sf"/>
</dbReference>
<accession>A0AAV2I6R5</accession>
<gene>
    <name evidence="5" type="ORF">GSLYS_00015985001</name>
</gene>
<dbReference type="InterPro" id="IPR002398">
    <property type="entry name" value="Pept_C14"/>
</dbReference>
<dbReference type="GO" id="GO:0004197">
    <property type="term" value="F:cysteine-type endopeptidase activity"/>
    <property type="evidence" value="ECO:0007669"/>
    <property type="project" value="InterPro"/>
</dbReference>
<dbReference type="SUPFAM" id="SSF52129">
    <property type="entry name" value="Caspase-like"/>
    <property type="match status" value="1"/>
</dbReference>
<dbReference type="GO" id="GO:0006508">
    <property type="term" value="P:proteolysis"/>
    <property type="evidence" value="ECO:0007669"/>
    <property type="project" value="InterPro"/>
</dbReference>
<dbReference type="InterPro" id="IPR015917">
    <property type="entry name" value="Pept_C14A"/>
</dbReference>
<feature type="domain" description="Caspase family p10" evidence="3">
    <location>
        <begin position="172"/>
        <end position="260"/>
    </location>
</feature>
<organism evidence="5 6">
    <name type="scientific">Lymnaea stagnalis</name>
    <name type="common">Great pond snail</name>
    <name type="synonym">Helix stagnalis</name>
    <dbReference type="NCBI Taxonomy" id="6523"/>
    <lineage>
        <taxon>Eukaryota</taxon>
        <taxon>Metazoa</taxon>
        <taxon>Spiralia</taxon>
        <taxon>Lophotrochozoa</taxon>
        <taxon>Mollusca</taxon>
        <taxon>Gastropoda</taxon>
        <taxon>Heterobranchia</taxon>
        <taxon>Euthyneura</taxon>
        <taxon>Panpulmonata</taxon>
        <taxon>Hygrophila</taxon>
        <taxon>Lymnaeoidea</taxon>
        <taxon>Lymnaeidae</taxon>
        <taxon>Lymnaea</taxon>
    </lineage>
</organism>
<dbReference type="CDD" id="cd00032">
    <property type="entry name" value="CASc"/>
    <property type="match status" value="1"/>
</dbReference>
<evidence type="ECO:0000256" key="1">
    <source>
        <dbReference type="ARBA" id="ARBA00010134"/>
    </source>
</evidence>
<keyword evidence="6" id="KW-1185">Reference proteome</keyword>
<dbReference type="SMART" id="SM00115">
    <property type="entry name" value="CASc"/>
    <property type="match status" value="1"/>
</dbReference>
<dbReference type="GO" id="GO:0043525">
    <property type="term" value="P:positive regulation of neuron apoptotic process"/>
    <property type="evidence" value="ECO:0007669"/>
    <property type="project" value="TreeGrafter"/>
</dbReference>
<dbReference type="InterPro" id="IPR011600">
    <property type="entry name" value="Pept_C14_caspase"/>
</dbReference>
<comment type="caution">
    <text evidence="5">The sequence shown here is derived from an EMBL/GenBank/DDBJ whole genome shotgun (WGS) entry which is preliminary data.</text>
</comment>
<dbReference type="PRINTS" id="PR00376">
    <property type="entry name" value="IL1BCENZYME"/>
</dbReference>
<evidence type="ECO:0000256" key="2">
    <source>
        <dbReference type="RuleBase" id="RU003971"/>
    </source>
</evidence>
<dbReference type="PROSITE" id="PS50208">
    <property type="entry name" value="CASPASE_P20"/>
    <property type="match status" value="1"/>
</dbReference>
<dbReference type="InterPro" id="IPR002138">
    <property type="entry name" value="Pept_C14_p10"/>
</dbReference>
<sequence>MSNYRMDYPDLGSVVIINIKHFAVDGLETRVGTGIDAGNVEKLFKTMGFKNIRRKDDITADNIRAELEEVSRLDHSESSCFVCVVLTHGERDFVYGIDEELPLSELFEPFTDDRCKTLVGKPRLFFIQACRGHLVDSGVAVATFDDDSVVAATTLDDDSVEDESDSSEELFPSYSDYFIAYSTAPGYASFRNVEGSCFIRAIVNVFSKEWTRLDLQTMMTRVIGNVAFNFHSKSKKPDQDNKKQIPCVTSMLTKKLYFKSD</sequence>
<comment type="similarity">
    <text evidence="1 2">Belongs to the peptidase C14A family.</text>
</comment>
<dbReference type="GO" id="GO:0006915">
    <property type="term" value="P:apoptotic process"/>
    <property type="evidence" value="ECO:0007669"/>
    <property type="project" value="TreeGrafter"/>
</dbReference>
<dbReference type="Pfam" id="PF00656">
    <property type="entry name" value="Peptidase_C14"/>
    <property type="match status" value="1"/>
</dbReference>
<dbReference type="InterPro" id="IPR016129">
    <property type="entry name" value="Caspase_his_AS"/>
</dbReference>
<evidence type="ECO:0008006" key="7">
    <source>
        <dbReference type="Google" id="ProtNLM"/>
    </source>
</evidence>
<protein>
    <recommendedName>
        <fullName evidence="7">Caspase-3</fullName>
    </recommendedName>
</protein>
<name>A0AAV2I6R5_LYMST</name>
<evidence type="ECO:0000259" key="4">
    <source>
        <dbReference type="PROSITE" id="PS50208"/>
    </source>
</evidence>
<dbReference type="InterPro" id="IPR001309">
    <property type="entry name" value="Pept_C14_p20"/>
</dbReference>
<dbReference type="PANTHER" id="PTHR10454">
    <property type="entry name" value="CASPASE"/>
    <property type="match status" value="1"/>
</dbReference>
<dbReference type="PANTHER" id="PTHR10454:SF232">
    <property type="entry name" value="AT03047P-RELATED"/>
    <property type="match status" value="1"/>
</dbReference>
<evidence type="ECO:0000259" key="3">
    <source>
        <dbReference type="PROSITE" id="PS50207"/>
    </source>
</evidence>